<feature type="compositionally biased region" description="Low complexity" evidence="1">
    <location>
        <begin position="54"/>
        <end position="65"/>
    </location>
</feature>
<dbReference type="Proteomes" id="UP001341840">
    <property type="component" value="Unassembled WGS sequence"/>
</dbReference>
<proteinExistence type="predicted"/>
<accession>A0ABU6QHM5</accession>
<evidence type="ECO:0000313" key="3">
    <source>
        <dbReference type="Proteomes" id="UP001341840"/>
    </source>
</evidence>
<sequence length="235" mass="25965">MPCVHAVAAISWVKIRHVEDFVSPFLTMDAIRKTYDTTVKPVNNEKYWEPTDAPRPIAPRIVRPAGRPRKKRTEAVPPPAPVDGDKSKKQKKGNLGNASEAASSNASNQAAAPELALEEQIAKARKQKKKMPKRPIVPPQPEEEIDVAQSAPSTLDQVRGHAAHPPTPPMLQIPNIPPLPKQHFRPKKRIFRPPAPFMQPTPTPPPAPRTTPPRSPEPTQPAQRNVEQNNHDAIS</sequence>
<feature type="compositionally biased region" description="Pro residues" evidence="1">
    <location>
        <begin position="193"/>
        <end position="219"/>
    </location>
</feature>
<feature type="compositionally biased region" description="Polar residues" evidence="1">
    <location>
        <begin position="225"/>
        <end position="235"/>
    </location>
</feature>
<feature type="compositionally biased region" description="Basic residues" evidence="1">
    <location>
        <begin position="123"/>
        <end position="133"/>
    </location>
</feature>
<protein>
    <recommendedName>
        <fullName evidence="4">SWIM-type domain-containing protein</fullName>
    </recommendedName>
</protein>
<comment type="caution">
    <text evidence="2">The sequence shown here is derived from an EMBL/GenBank/DDBJ whole genome shotgun (WGS) entry which is preliminary data.</text>
</comment>
<feature type="region of interest" description="Disordered" evidence="1">
    <location>
        <begin position="46"/>
        <end position="235"/>
    </location>
</feature>
<dbReference type="EMBL" id="JASCZI010000310">
    <property type="protein sequence ID" value="MED6110961.1"/>
    <property type="molecule type" value="Genomic_DNA"/>
</dbReference>
<keyword evidence="3" id="KW-1185">Reference proteome</keyword>
<feature type="compositionally biased region" description="Low complexity" evidence="1">
    <location>
        <begin position="97"/>
        <end position="119"/>
    </location>
</feature>
<gene>
    <name evidence="2" type="ORF">PIB30_047895</name>
</gene>
<feature type="compositionally biased region" description="Pro residues" evidence="1">
    <location>
        <begin position="165"/>
        <end position="180"/>
    </location>
</feature>
<feature type="compositionally biased region" description="Basic residues" evidence="1">
    <location>
        <begin position="182"/>
        <end position="191"/>
    </location>
</feature>
<organism evidence="2 3">
    <name type="scientific">Stylosanthes scabra</name>
    <dbReference type="NCBI Taxonomy" id="79078"/>
    <lineage>
        <taxon>Eukaryota</taxon>
        <taxon>Viridiplantae</taxon>
        <taxon>Streptophyta</taxon>
        <taxon>Embryophyta</taxon>
        <taxon>Tracheophyta</taxon>
        <taxon>Spermatophyta</taxon>
        <taxon>Magnoliopsida</taxon>
        <taxon>eudicotyledons</taxon>
        <taxon>Gunneridae</taxon>
        <taxon>Pentapetalae</taxon>
        <taxon>rosids</taxon>
        <taxon>fabids</taxon>
        <taxon>Fabales</taxon>
        <taxon>Fabaceae</taxon>
        <taxon>Papilionoideae</taxon>
        <taxon>50 kb inversion clade</taxon>
        <taxon>dalbergioids sensu lato</taxon>
        <taxon>Dalbergieae</taxon>
        <taxon>Pterocarpus clade</taxon>
        <taxon>Stylosanthes</taxon>
    </lineage>
</organism>
<evidence type="ECO:0008006" key="4">
    <source>
        <dbReference type="Google" id="ProtNLM"/>
    </source>
</evidence>
<evidence type="ECO:0000313" key="2">
    <source>
        <dbReference type="EMBL" id="MED6110961.1"/>
    </source>
</evidence>
<reference evidence="2 3" key="1">
    <citation type="journal article" date="2023" name="Plants (Basel)">
        <title>Bridging the Gap: Combining Genomics and Transcriptomics Approaches to Understand Stylosanthes scabra, an Orphan Legume from the Brazilian Caatinga.</title>
        <authorList>
            <person name="Ferreira-Neto J.R.C."/>
            <person name="da Silva M.D."/>
            <person name="Binneck E."/>
            <person name="de Melo N.F."/>
            <person name="da Silva R.H."/>
            <person name="de Melo A.L.T.M."/>
            <person name="Pandolfi V."/>
            <person name="Bustamante F.O."/>
            <person name="Brasileiro-Vidal A.C."/>
            <person name="Benko-Iseppon A.M."/>
        </authorList>
    </citation>
    <scope>NUCLEOTIDE SEQUENCE [LARGE SCALE GENOMIC DNA]</scope>
    <source>
        <tissue evidence="2">Leaves</tissue>
    </source>
</reference>
<name>A0ABU6QHM5_9FABA</name>
<evidence type="ECO:0000256" key="1">
    <source>
        <dbReference type="SAM" id="MobiDB-lite"/>
    </source>
</evidence>